<gene>
    <name evidence="2" type="ORF">EBBID32_15540</name>
</gene>
<sequence>MIRDGQSPADPDRKYFTLSTSGDISCPPTAGAPPTLSLNDLLECLI</sequence>
<protein>
    <submittedName>
        <fullName evidence="2">Uncharacterized protein</fullName>
    </submittedName>
</protein>
<accession>N1MJ43</accession>
<dbReference type="Proteomes" id="UP000013201">
    <property type="component" value="Unassembled WGS sequence"/>
</dbReference>
<dbReference type="EMBL" id="CAVK010000072">
    <property type="protein sequence ID" value="CCW17215.1"/>
    <property type="molecule type" value="Genomic_DNA"/>
</dbReference>
<evidence type="ECO:0000256" key="1">
    <source>
        <dbReference type="SAM" id="MobiDB-lite"/>
    </source>
</evidence>
<proteinExistence type="predicted"/>
<reference evidence="3" key="2">
    <citation type="submission" date="2013-04" db="EMBL/GenBank/DDBJ databases">
        <title>Bisphenol A degrading Sphingobium sp. strain BiD32.</title>
        <authorList>
            <person name="Nielsen J.L."/>
            <person name="Zhou N.A."/>
            <person name="Kjeldal H."/>
        </authorList>
    </citation>
    <scope>NUCLEOTIDE SEQUENCE [LARGE SCALE GENOMIC DNA]</scope>
    <source>
        <strain evidence="3">BiD32</strain>
    </source>
</reference>
<organism evidence="2 3">
    <name type="scientific">Sphingobium indicum BiD32</name>
    <dbReference type="NCBI Taxonomy" id="1301087"/>
    <lineage>
        <taxon>Bacteria</taxon>
        <taxon>Pseudomonadati</taxon>
        <taxon>Pseudomonadota</taxon>
        <taxon>Alphaproteobacteria</taxon>
        <taxon>Sphingomonadales</taxon>
        <taxon>Sphingomonadaceae</taxon>
        <taxon>Sphingobium</taxon>
    </lineage>
</organism>
<evidence type="ECO:0000313" key="2">
    <source>
        <dbReference type="EMBL" id="CCW17215.1"/>
    </source>
</evidence>
<comment type="caution">
    <text evidence="2">The sequence shown here is derived from an EMBL/GenBank/DDBJ whole genome shotgun (WGS) entry which is preliminary data.</text>
</comment>
<dbReference type="AlphaFoldDB" id="N1MJ43"/>
<evidence type="ECO:0000313" key="3">
    <source>
        <dbReference type="Proteomes" id="UP000013201"/>
    </source>
</evidence>
<feature type="region of interest" description="Disordered" evidence="1">
    <location>
        <begin position="1"/>
        <end position="32"/>
    </location>
</feature>
<name>N1MJ43_9SPHN</name>
<keyword evidence="3" id="KW-1185">Reference proteome</keyword>
<reference evidence="2 3" key="1">
    <citation type="submission" date="2013-03" db="EMBL/GenBank/DDBJ databases">
        <authorList>
            <person name="Le V."/>
        </authorList>
    </citation>
    <scope>NUCLEOTIDE SEQUENCE [LARGE SCALE GENOMIC DNA]</scope>
    <source>
        <strain evidence="2 3">BiD32</strain>
    </source>
</reference>